<organism evidence="2 3">
    <name type="scientific">Hypocrea atroviridis (strain ATCC 20476 / IMI 206040)</name>
    <name type="common">Trichoderma atroviride</name>
    <dbReference type="NCBI Taxonomy" id="452589"/>
    <lineage>
        <taxon>Eukaryota</taxon>
        <taxon>Fungi</taxon>
        <taxon>Dikarya</taxon>
        <taxon>Ascomycota</taxon>
        <taxon>Pezizomycotina</taxon>
        <taxon>Sordariomycetes</taxon>
        <taxon>Hypocreomycetidae</taxon>
        <taxon>Hypocreales</taxon>
        <taxon>Hypocreaceae</taxon>
        <taxon>Trichoderma</taxon>
    </lineage>
</organism>
<comment type="caution">
    <text evidence="2">The sequence shown here is derived from an EMBL/GenBank/DDBJ whole genome shotgun (WGS) entry which is preliminary data.</text>
</comment>
<gene>
    <name evidence="2" type="ORF">TRIATDRAFT_300098</name>
</gene>
<dbReference type="EMBL" id="ABDG02000024">
    <property type="protein sequence ID" value="EHK45484.1"/>
    <property type="molecule type" value="Genomic_DNA"/>
</dbReference>
<dbReference type="Proteomes" id="UP000005426">
    <property type="component" value="Unassembled WGS sequence"/>
</dbReference>
<sequence>MCTCEKKKRNRQQKGHPWPSHRPATLHHPSLLPVSDKAGSSYLTCHRKLSWGK</sequence>
<evidence type="ECO:0000256" key="1">
    <source>
        <dbReference type="SAM" id="MobiDB-lite"/>
    </source>
</evidence>
<dbReference type="HOGENOM" id="CLU_3068978_0_0_1"/>
<feature type="region of interest" description="Disordered" evidence="1">
    <location>
        <begin position="1"/>
        <end position="38"/>
    </location>
</feature>
<reference evidence="2 3" key="1">
    <citation type="journal article" date="2011" name="Genome Biol.">
        <title>Comparative genome sequence analysis underscores mycoparasitism as the ancestral life style of Trichoderma.</title>
        <authorList>
            <person name="Kubicek C.P."/>
            <person name="Herrera-Estrella A."/>
            <person name="Seidl-Seiboth V."/>
            <person name="Martinez D.A."/>
            <person name="Druzhinina I.S."/>
            <person name="Thon M."/>
            <person name="Zeilinger S."/>
            <person name="Casas-Flores S."/>
            <person name="Horwitz B.A."/>
            <person name="Mukherjee P.K."/>
            <person name="Mukherjee M."/>
            <person name="Kredics L."/>
            <person name="Alcaraz L.D."/>
            <person name="Aerts A."/>
            <person name="Antal Z."/>
            <person name="Atanasova L."/>
            <person name="Cervantes-Badillo M.G."/>
            <person name="Challacombe J."/>
            <person name="Chertkov O."/>
            <person name="McCluskey K."/>
            <person name="Coulpier F."/>
            <person name="Deshpande N."/>
            <person name="von Doehren H."/>
            <person name="Ebbole D.J."/>
            <person name="Esquivel-Naranjo E.U."/>
            <person name="Fekete E."/>
            <person name="Flipphi M."/>
            <person name="Glaser F."/>
            <person name="Gomez-Rodriguez E.Y."/>
            <person name="Gruber S."/>
            <person name="Han C."/>
            <person name="Henrissat B."/>
            <person name="Hermosa R."/>
            <person name="Hernandez-Onate M."/>
            <person name="Karaffa L."/>
            <person name="Kosti I."/>
            <person name="Le Crom S."/>
            <person name="Lindquist E."/>
            <person name="Lucas S."/>
            <person name="Luebeck M."/>
            <person name="Luebeck P.S."/>
            <person name="Margeot A."/>
            <person name="Metz B."/>
            <person name="Misra M."/>
            <person name="Nevalainen H."/>
            <person name="Omann M."/>
            <person name="Packer N."/>
            <person name="Perrone G."/>
            <person name="Uresti-Rivera E.E."/>
            <person name="Salamov A."/>
            <person name="Schmoll M."/>
            <person name="Seiboth B."/>
            <person name="Shapiro H."/>
            <person name="Sukno S."/>
            <person name="Tamayo-Ramos J.A."/>
            <person name="Tisch D."/>
            <person name="Wiest A."/>
            <person name="Wilkinson H.H."/>
            <person name="Zhang M."/>
            <person name="Coutinho P.M."/>
            <person name="Kenerley C.M."/>
            <person name="Monte E."/>
            <person name="Baker S.E."/>
            <person name="Grigoriev I.V."/>
        </authorList>
    </citation>
    <scope>NUCLEOTIDE SEQUENCE [LARGE SCALE GENOMIC DNA]</scope>
    <source>
        <strain evidence="3">ATCC 20476 / IMI 206040</strain>
    </source>
</reference>
<evidence type="ECO:0000313" key="3">
    <source>
        <dbReference type="Proteomes" id="UP000005426"/>
    </source>
</evidence>
<accession>G9NX52</accession>
<dbReference type="AlphaFoldDB" id="G9NX52"/>
<evidence type="ECO:0000313" key="2">
    <source>
        <dbReference type="EMBL" id="EHK45484.1"/>
    </source>
</evidence>
<protein>
    <submittedName>
        <fullName evidence="2">Uncharacterized protein</fullName>
    </submittedName>
</protein>
<name>G9NX52_HYPAI</name>
<keyword evidence="3" id="KW-1185">Reference proteome</keyword>
<proteinExistence type="predicted"/>
<feature type="compositionally biased region" description="Basic residues" evidence="1">
    <location>
        <begin position="1"/>
        <end position="14"/>
    </location>
</feature>